<feature type="signal peptide" evidence="1">
    <location>
        <begin position="1"/>
        <end position="25"/>
    </location>
</feature>
<feature type="chain" id="PRO_5011555113" evidence="1">
    <location>
        <begin position="26"/>
        <end position="276"/>
    </location>
</feature>
<keyword evidence="1" id="KW-0732">Signal</keyword>
<protein>
    <submittedName>
        <fullName evidence="2">Uncharacterized protein</fullName>
    </submittedName>
</protein>
<accession>A0A1I2GUC3</accession>
<dbReference type="Proteomes" id="UP000198520">
    <property type="component" value="Unassembled WGS sequence"/>
</dbReference>
<sequence>MKRTTALIATLLALVVVALPSVASAASLKVSRPVLTTLTAQRCDDAIVISPRKDQSENGKGGLNGYDEISTGSTRKFEARGVAPSCAGKKIEATLIDADGVALATLEGNASAGGAVNLTASKAVFLPDVGRAAAIVGSWGVSAAWELPGEVLPLVICRTRNGSSSCAPTVEILGRGTNEWSFSITSQQYFRAGDRMYVNLARVGATGTRVPFRAASVDVDGGGLGWLDPRPAEYEDWRCESAMLLVLVPGVYSVNPVVIKGYKDVRSGEDVVPGCN</sequence>
<proteinExistence type="predicted"/>
<organism evidence="2 3">
    <name type="scientific">Flavimobilis marinus</name>
    <dbReference type="NCBI Taxonomy" id="285351"/>
    <lineage>
        <taxon>Bacteria</taxon>
        <taxon>Bacillati</taxon>
        <taxon>Actinomycetota</taxon>
        <taxon>Actinomycetes</taxon>
        <taxon>Micrococcales</taxon>
        <taxon>Jonesiaceae</taxon>
        <taxon>Flavimobilis</taxon>
    </lineage>
</organism>
<dbReference type="AlphaFoldDB" id="A0A1I2GUC3"/>
<dbReference type="STRING" id="285351.SAMN04488035_1948"/>
<dbReference type="RefSeq" id="WP_093377933.1">
    <property type="nucleotide sequence ID" value="NZ_BNAN01000003.1"/>
</dbReference>
<evidence type="ECO:0000313" key="3">
    <source>
        <dbReference type="Proteomes" id="UP000198520"/>
    </source>
</evidence>
<evidence type="ECO:0000256" key="1">
    <source>
        <dbReference type="SAM" id="SignalP"/>
    </source>
</evidence>
<evidence type="ECO:0000313" key="2">
    <source>
        <dbReference type="EMBL" id="SFF20226.1"/>
    </source>
</evidence>
<keyword evidence="3" id="KW-1185">Reference proteome</keyword>
<reference evidence="3" key="1">
    <citation type="submission" date="2016-10" db="EMBL/GenBank/DDBJ databases">
        <authorList>
            <person name="Varghese N."/>
            <person name="Submissions S."/>
        </authorList>
    </citation>
    <scope>NUCLEOTIDE SEQUENCE [LARGE SCALE GENOMIC DNA]</scope>
    <source>
        <strain evidence="3">DSM 19083</strain>
    </source>
</reference>
<name>A0A1I2GUC3_9MICO</name>
<gene>
    <name evidence="2" type="ORF">SAMN04488035_1948</name>
</gene>
<dbReference type="OrthoDB" id="5144721at2"/>
<dbReference type="EMBL" id="FONZ01000003">
    <property type="protein sequence ID" value="SFF20226.1"/>
    <property type="molecule type" value="Genomic_DNA"/>
</dbReference>